<dbReference type="CDD" id="cd02014">
    <property type="entry name" value="TPP_POX"/>
    <property type="match status" value="1"/>
</dbReference>
<evidence type="ECO:0000259" key="4">
    <source>
        <dbReference type="Pfam" id="PF00205"/>
    </source>
</evidence>
<protein>
    <submittedName>
        <fullName evidence="7">Thiamine pyrophosphate-requiring protein</fullName>
    </submittedName>
</protein>
<dbReference type="SUPFAM" id="SSF52518">
    <property type="entry name" value="Thiamin diphosphate-binding fold (THDP-binding)"/>
    <property type="match status" value="2"/>
</dbReference>
<dbReference type="PANTHER" id="PTHR42981:SF2">
    <property type="entry name" value="PYRUVATE DEHYDROGENASE [UBIQUINONE]"/>
    <property type="match status" value="1"/>
</dbReference>
<dbReference type="InterPro" id="IPR047212">
    <property type="entry name" value="TPP_POXB-like"/>
</dbReference>
<dbReference type="Pfam" id="PF02775">
    <property type="entry name" value="TPP_enzyme_C"/>
    <property type="match status" value="1"/>
</dbReference>
<keyword evidence="8" id="KW-1185">Reference proteome</keyword>
<feature type="domain" description="Thiamine pyrophosphate enzyme TPP-binding" evidence="5">
    <location>
        <begin position="389"/>
        <end position="544"/>
    </location>
</feature>
<dbReference type="CDD" id="cd07039">
    <property type="entry name" value="TPP_PYR_POX"/>
    <property type="match status" value="1"/>
</dbReference>
<gene>
    <name evidence="7" type="ORF">GCM10023191_017400</name>
</gene>
<evidence type="ECO:0000256" key="3">
    <source>
        <dbReference type="RuleBase" id="RU362132"/>
    </source>
</evidence>
<dbReference type="SUPFAM" id="SSF52467">
    <property type="entry name" value="DHS-like NAD/FAD-binding domain"/>
    <property type="match status" value="1"/>
</dbReference>
<reference evidence="8" key="1">
    <citation type="journal article" date="2019" name="Int. J. Syst. Evol. Microbiol.">
        <title>The Global Catalogue of Microorganisms (GCM) 10K type strain sequencing project: providing services to taxonomists for standard genome sequencing and annotation.</title>
        <authorList>
            <consortium name="The Broad Institute Genomics Platform"/>
            <consortium name="The Broad Institute Genome Sequencing Center for Infectious Disease"/>
            <person name="Wu L."/>
            <person name="Ma J."/>
        </authorList>
    </citation>
    <scope>NUCLEOTIDE SEQUENCE [LARGE SCALE GENOMIC DNA]</scope>
    <source>
        <strain evidence="8">JCM 17933</strain>
    </source>
</reference>
<dbReference type="InterPro" id="IPR012000">
    <property type="entry name" value="Thiamin_PyroP_enz_cen_dom"/>
</dbReference>
<dbReference type="Pfam" id="PF00205">
    <property type="entry name" value="TPP_enzyme_M"/>
    <property type="match status" value="1"/>
</dbReference>
<sequence>MAPTVADYLLQRLREWGVERVFGYPGDGINGIIAALGRADDQPRFVQARHEEMAAFEATGYAKFSGKPGVCLATSGPGAIHLLNGLYDAKLDHVPVVAIVGQTARSAIGGSYQQEVDLLTLYKDVAGAYVQEAAVSAQLPNLLDRAMRIAMAEHAPTAIIIPSDLQEEEYEPPAHAFKNVPSSTPGYQPPVTRAPDAEIEKAAGILNEGSKVAILVGQGARSAAAEVMEVAELTGAGIAKALLGKDVLPDDLPYVTGAIGLLGTRPSYELMRDCDTLLIVGSNFPYSQFLPEFGDARGIQIDIDGRMIGMRYPTEVNLVGDAAETLRALIPLVKRKKKRSWRETIEENVARSWSVIERQAHVEADPVNPMLLFWELNPRLPADTIVTSDSGSAANWYARDLKFRAGMRGSLSGTLATMGCGVPYAIGAKFAHPDRPVIAFVGDGAMQMNGMNELITMKRYMSEWSDPRLIVAVLHNNDLNQVTWELRAMSGAPKFVESQALPEMSYAGFARSLGLEGLEVEKPDAIGPAWDRALAADVPVVIDVRCDPDIPPIPPHAEFEQMKDAAEAIIKGDPDSYGVVRKGLKTKAQEMFARKS</sequence>
<keyword evidence="2 3" id="KW-0786">Thiamine pyrophosphate</keyword>
<comment type="similarity">
    <text evidence="1 3">Belongs to the TPP enzyme family.</text>
</comment>
<dbReference type="PROSITE" id="PS00187">
    <property type="entry name" value="TPP_ENZYMES"/>
    <property type="match status" value="1"/>
</dbReference>
<feature type="domain" description="Thiamine pyrophosphate enzyme N-terminal TPP-binding" evidence="6">
    <location>
        <begin position="4"/>
        <end position="119"/>
    </location>
</feature>
<organism evidence="7 8">
    <name type="scientific">Actinoallomurus oryzae</name>
    <dbReference type="NCBI Taxonomy" id="502180"/>
    <lineage>
        <taxon>Bacteria</taxon>
        <taxon>Bacillati</taxon>
        <taxon>Actinomycetota</taxon>
        <taxon>Actinomycetes</taxon>
        <taxon>Streptosporangiales</taxon>
        <taxon>Thermomonosporaceae</taxon>
        <taxon>Actinoallomurus</taxon>
    </lineage>
</organism>
<dbReference type="PANTHER" id="PTHR42981">
    <property type="entry name" value="PYRUVATE DEHYDROGENASE [UBIQUINONE]"/>
    <property type="match status" value="1"/>
</dbReference>
<dbReference type="InterPro" id="IPR000399">
    <property type="entry name" value="TPP-bd_CS"/>
</dbReference>
<evidence type="ECO:0000259" key="6">
    <source>
        <dbReference type="Pfam" id="PF02776"/>
    </source>
</evidence>
<dbReference type="Pfam" id="PF02776">
    <property type="entry name" value="TPP_enzyme_N"/>
    <property type="match status" value="1"/>
</dbReference>
<dbReference type="InterPro" id="IPR029061">
    <property type="entry name" value="THDP-binding"/>
</dbReference>
<comment type="caution">
    <text evidence="7">The sequence shown here is derived from an EMBL/GenBank/DDBJ whole genome shotgun (WGS) entry which is preliminary data.</text>
</comment>
<accession>A0ABP8PMB6</accession>
<dbReference type="Proteomes" id="UP001500503">
    <property type="component" value="Unassembled WGS sequence"/>
</dbReference>
<name>A0ABP8PMB6_9ACTN</name>
<feature type="domain" description="Thiamine pyrophosphate enzyme central" evidence="4">
    <location>
        <begin position="199"/>
        <end position="329"/>
    </location>
</feature>
<proteinExistence type="inferred from homology"/>
<evidence type="ECO:0000313" key="7">
    <source>
        <dbReference type="EMBL" id="GAA4488274.1"/>
    </source>
</evidence>
<dbReference type="RefSeq" id="WP_345459753.1">
    <property type="nucleotide sequence ID" value="NZ_BAABHF010000013.1"/>
</dbReference>
<dbReference type="EMBL" id="BAABHF010000013">
    <property type="protein sequence ID" value="GAA4488274.1"/>
    <property type="molecule type" value="Genomic_DNA"/>
</dbReference>
<dbReference type="NCBIfam" id="NF006129">
    <property type="entry name" value="PRK08273.1"/>
    <property type="match status" value="1"/>
</dbReference>
<dbReference type="InterPro" id="IPR012001">
    <property type="entry name" value="Thiamin_PyroP_enz_TPP-bd_dom"/>
</dbReference>
<evidence type="ECO:0000256" key="1">
    <source>
        <dbReference type="ARBA" id="ARBA00007812"/>
    </source>
</evidence>
<dbReference type="InterPro" id="IPR029035">
    <property type="entry name" value="DHS-like_NAD/FAD-binding_dom"/>
</dbReference>
<evidence type="ECO:0000259" key="5">
    <source>
        <dbReference type="Pfam" id="PF02775"/>
    </source>
</evidence>
<evidence type="ECO:0000256" key="2">
    <source>
        <dbReference type="ARBA" id="ARBA00023052"/>
    </source>
</evidence>
<dbReference type="InterPro" id="IPR047210">
    <property type="entry name" value="TPP_PYR_POXB-like"/>
</dbReference>
<dbReference type="InterPro" id="IPR011766">
    <property type="entry name" value="TPP_enzyme_TPP-bd"/>
</dbReference>
<dbReference type="InterPro" id="IPR047211">
    <property type="entry name" value="POXB-like"/>
</dbReference>
<dbReference type="Gene3D" id="3.40.50.970">
    <property type="match status" value="2"/>
</dbReference>
<evidence type="ECO:0000313" key="8">
    <source>
        <dbReference type="Proteomes" id="UP001500503"/>
    </source>
</evidence>
<dbReference type="Gene3D" id="3.40.50.1220">
    <property type="entry name" value="TPP-binding domain"/>
    <property type="match status" value="1"/>
</dbReference>